<accession>W6Q5N6</accession>
<dbReference type="AlphaFoldDB" id="W6Q5N6"/>
<proteinExistence type="predicted"/>
<organism evidence="1 2">
    <name type="scientific">Penicillium roqueforti (strain FM164)</name>
    <dbReference type="NCBI Taxonomy" id="1365484"/>
    <lineage>
        <taxon>Eukaryota</taxon>
        <taxon>Fungi</taxon>
        <taxon>Dikarya</taxon>
        <taxon>Ascomycota</taxon>
        <taxon>Pezizomycotina</taxon>
        <taxon>Eurotiomycetes</taxon>
        <taxon>Eurotiomycetidae</taxon>
        <taxon>Eurotiales</taxon>
        <taxon>Aspergillaceae</taxon>
        <taxon>Penicillium</taxon>
    </lineage>
</organism>
<name>W6Q5N6_PENRF</name>
<reference evidence="1" key="1">
    <citation type="journal article" date="2014" name="Nat. Commun.">
        <title>Multiple recent horizontal transfers of a large genomic region in cheese making fungi.</title>
        <authorList>
            <person name="Cheeseman K."/>
            <person name="Ropars J."/>
            <person name="Renault P."/>
            <person name="Dupont J."/>
            <person name="Gouzy J."/>
            <person name="Branca A."/>
            <person name="Abraham A.L."/>
            <person name="Ceppi M."/>
            <person name="Conseiller E."/>
            <person name="Debuchy R."/>
            <person name="Malagnac F."/>
            <person name="Goarin A."/>
            <person name="Silar P."/>
            <person name="Lacoste S."/>
            <person name="Sallet E."/>
            <person name="Bensimon A."/>
            <person name="Giraud T."/>
            <person name="Brygoo Y."/>
        </authorList>
    </citation>
    <scope>NUCLEOTIDE SEQUENCE [LARGE SCALE GENOMIC DNA]</scope>
    <source>
        <strain evidence="1">FM164</strain>
    </source>
</reference>
<dbReference type="OrthoDB" id="10266325at2759"/>
<dbReference type="Proteomes" id="UP000030686">
    <property type="component" value="Unassembled WGS sequence"/>
</dbReference>
<sequence>MSQNDYYLEGVDSSKAAAEAHYLCIPKGEQRPCQKKNSWHVAKPQQNSVISILVAFSIQTLGLR</sequence>
<evidence type="ECO:0000313" key="2">
    <source>
        <dbReference type="Proteomes" id="UP000030686"/>
    </source>
</evidence>
<dbReference type="EMBL" id="HG792015">
    <property type="protein sequence ID" value="CDM29549.1"/>
    <property type="molecule type" value="Genomic_DNA"/>
</dbReference>
<gene>
    <name evidence="1" type="ORF">PROQFM164_S01g003361</name>
</gene>
<protein>
    <submittedName>
        <fullName evidence="1">Genomic scaffold, ProqFM164S01</fullName>
    </submittedName>
</protein>
<keyword evidence="2" id="KW-1185">Reference proteome</keyword>
<evidence type="ECO:0000313" key="1">
    <source>
        <dbReference type="EMBL" id="CDM29549.1"/>
    </source>
</evidence>